<dbReference type="Proteomes" id="UP000094527">
    <property type="component" value="Unassembled WGS sequence"/>
</dbReference>
<dbReference type="CDD" id="cd00160">
    <property type="entry name" value="RhoGEF"/>
    <property type="match status" value="1"/>
</dbReference>
<dbReference type="OrthoDB" id="4066896at2759"/>
<dbReference type="InterPro" id="IPR039919">
    <property type="entry name" value="ARHGEF10/ARHGEF17"/>
</dbReference>
<dbReference type="SUPFAM" id="SSF48065">
    <property type="entry name" value="DBL homology domain (DH-domain)"/>
    <property type="match status" value="2"/>
</dbReference>
<dbReference type="PANTHER" id="PTHR12877">
    <property type="entry name" value="RHO GUANINE NUCLEOTIDE EXCHANGE FACTOR"/>
    <property type="match status" value="1"/>
</dbReference>
<keyword evidence="4" id="KW-1185">Reference proteome</keyword>
<proteinExistence type="predicted"/>
<name>A0A1D2NMX9_ORCCI</name>
<dbReference type="GO" id="GO:0030036">
    <property type="term" value="P:actin cytoskeleton organization"/>
    <property type="evidence" value="ECO:0007669"/>
    <property type="project" value="TreeGrafter"/>
</dbReference>
<reference evidence="3 4" key="1">
    <citation type="journal article" date="2016" name="Genome Biol. Evol.">
        <title>Gene Family Evolution Reflects Adaptation to Soil Environmental Stressors in the Genome of the Collembolan Orchesella cincta.</title>
        <authorList>
            <person name="Faddeeva-Vakhrusheva A."/>
            <person name="Derks M.F."/>
            <person name="Anvar S.Y."/>
            <person name="Agamennone V."/>
            <person name="Suring W."/>
            <person name="Smit S."/>
            <person name="van Straalen N.M."/>
            <person name="Roelofs D."/>
        </authorList>
    </citation>
    <scope>NUCLEOTIDE SEQUENCE [LARGE SCALE GENOMIC DNA]</scope>
    <source>
        <tissue evidence="3">Mixed pool</tissue>
    </source>
</reference>
<dbReference type="STRING" id="48709.A0A1D2NMX9"/>
<evidence type="ECO:0000259" key="2">
    <source>
        <dbReference type="PROSITE" id="PS50010"/>
    </source>
</evidence>
<evidence type="ECO:0000256" key="1">
    <source>
        <dbReference type="ARBA" id="ARBA00022658"/>
    </source>
</evidence>
<evidence type="ECO:0000313" key="3">
    <source>
        <dbReference type="EMBL" id="ODN06587.1"/>
    </source>
</evidence>
<accession>A0A1D2NMX9</accession>
<keyword evidence="1" id="KW-0344">Guanine-nucleotide releasing factor</keyword>
<dbReference type="SMART" id="SM00325">
    <property type="entry name" value="RhoGEF"/>
    <property type="match status" value="1"/>
</dbReference>
<gene>
    <name evidence="3" type="ORF">Ocin01_00063</name>
</gene>
<feature type="domain" description="DH" evidence="2">
    <location>
        <begin position="13"/>
        <end position="308"/>
    </location>
</feature>
<organism evidence="3 4">
    <name type="scientific">Orchesella cincta</name>
    <name type="common">Springtail</name>
    <name type="synonym">Podura cincta</name>
    <dbReference type="NCBI Taxonomy" id="48709"/>
    <lineage>
        <taxon>Eukaryota</taxon>
        <taxon>Metazoa</taxon>
        <taxon>Ecdysozoa</taxon>
        <taxon>Arthropoda</taxon>
        <taxon>Hexapoda</taxon>
        <taxon>Collembola</taxon>
        <taxon>Entomobryomorpha</taxon>
        <taxon>Entomobryoidea</taxon>
        <taxon>Orchesellidae</taxon>
        <taxon>Orchesellinae</taxon>
        <taxon>Orchesella</taxon>
    </lineage>
</organism>
<sequence length="416" mass="47490">MLRIGYKGKDASPRGHVLAEIVETEKSYVDSLRILVKKYMEPLKASDMVDNGLVDEIFFQVSGNATALAAQQIIPSILRHHEQLLDDLQRTVTDDNQCIGHVLLETFRKTTLLDCYSRFVNNWKNAKGSLKMAIASKPLLARFLEAQARQHKGKLSVDSLLIMPIQRIPRYELLVKVNFLKVDEVLTLMKAQNDYHGHYPTESLSLDFPEFQIFYAFWNLKFPRTHKSESFNRHEGHVGVDISFSTISASFQHYYITCHQRQCCEFDSVITKGLKELLKHTEPTHEDHSRLMLALERIKKFAVHIDCASVDPNGSREIEIEGWGSGLGHLVRQDVVTLCSSSNVKKERALFLFADSLVIASIKRKSMRKTPLSKLGFYTTTFRQSSLDPEEMPSELNLGKFMIASEYYVCQPIEDG</sequence>
<dbReference type="Pfam" id="PF00621">
    <property type="entry name" value="RhoGEF"/>
    <property type="match status" value="1"/>
</dbReference>
<comment type="caution">
    <text evidence="3">The sequence shown here is derived from an EMBL/GenBank/DDBJ whole genome shotgun (WGS) entry which is preliminary data.</text>
</comment>
<dbReference type="InterPro" id="IPR035899">
    <property type="entry name" value="DBL_dom_sf"/>
</dbReference>
<evidence type="ECO:0000313" key="4">
    <source>
        <dbReference type="Proteomes" id="UP000094527"/>
    </source>
</evidence>
<dbReference type="GO" id="GO:0005085">
    <property type="term" value="F:guanyl-nucleotide exchange factor activity"/>
    <property type="evidence" value="ECO:0007669"/>
    <property type="project" value="UniProtKB-KW"/>
</dbReference>
<dbReference type="AlphaFoldDB" id="A0A1D2NMX9"/>
<dbReference type="InterPro" id="IPR000219">
    <property type="entry name" value="DH_dom"/>
</dbReference>
<protein>
    <submittedName>
        <fullName evidence="3">Rho guanine nucleotide exchange factor 17</fullName>
    </submittedName>
</protein>
<dbReference type="Gene3D" id="1.20.900.10">
    <property type="entry name" value="Dbl homology (DH) domain"/>
    <property type="match status" value="1"/>
</dbReference>
<dbReference type="PROSITE" id="PS50010">
    <property type="entry name" value="DH_2"/>
    <property type="match status" value="1"/>
</dbReference>
<dbReference type="PANTHER" id="PTHR12877:SF15">
    <property type="entry name" value="RHO GUANINE NUCLEOTIDE EXCHANGE FACTOR 17"/>
    <property type="match status" value="1"/>
</dbReference>
<dbReference type="EMBL" id="LJIJ01000002">
    <property type="protein sequence ID" value="ODN06587.1"/>
    <property type="molecule type" value="Genomic_DNA"/>
</dbReference>